<accession>A0A0A1WJB9</accession>
<dbReference type="AlphaFoldDB" id="A0A0A1WJB9"/>
<dbReference type="EMBL" id="GBXI01015541">
    <property type="protein sequence ID" value="JAC98750.1"/>
    <property type="molecule type" value="Transcribed_RNA"/>
</dbReference>
<gene>
    <name evidence="1" type="primary">CCDC38</name>
    <name evidence="1" type="ORF">g.55586</name>
</gene>
<proteinExistence type="predicted"/>
<protein>
    <submittedName>
        <fullName evidence="1">Coiled-coil domain-containing protein 38</fullName>
    </submittedName>
</protein>
<organism evidence="1">
    <name type="scientific">Zeugodacus cucurbitae</name>
    <name type="common">Melon fruit fly</name>
    <name type="synonym">Bactrocera cucurbitae</name>
    <dbReference type="NCBI Taxonomy" id="28588"/>
    <lineage>
        <taxon>Eukaryota</taxon>
        <taxon>Metazoa</taxon>
        <taxon>Ecdysozoa</taxon>
        <taxon>Arthropoda</taxon>
        <taxon>Hexapoda</taxon>
        <taxon>Insecta</taxon>
        <taxon>Pterygota</taxon>
        <taxon>Neoptera</taxon>
        <taxon>Endopterygota</taxon>
        <taxon>Diptera</taxon>
        <taxon>Brachycera</taxon>
        <taxon>Muscomorpha</taxon>
        <taxon>Tephritoidea</taxon>
        <taxon>Tephritidae</taxon>
        <taxon>Zeugodacus</taxon>
        <taxon>Zeugodacus</taxon>
    </lineage>
</organism>
<sequence length="103" mass="12065">MFFGEKLMTRWRTLRDKFYKDMKKKPSRSCVDSPHKNKKWLDSLMFLKDVEMDNMNTQSNYGQEIVEGDDFFLSDFGESACSTITLEPVSHTAPWVTGKKNKN</sequence>
<evidence type="ECO:0000313" key="1">
    <source>
        <dbReference type="EMBL" id="JAC98750.1"/>
    </source>
</evidence>
<reference evidence="1" key="2">
    <citation type="journal article" date="2015" name="Gigascience">
        <title>Reconstructing a comprehensive transcriptome assembly of a white-pupal translocated strain of the pest fruit fly Bactrocera cucurbitae.</title>
        <authorList>
            <person name="Sim S.B."/>
            <person name="Calla B."/>
            <person name="Hall B."/>
            <person name="DeRego T."/>
            <person name="Geib S.M."/>
        </authorList>
    </citation>
    <scope>NUCLEOTIDE SEQUENCE</scope>
</reference>
<name>A0A0A1WJB9_ZEUCU</name>
<reference evidence="1" key="1">
    <citation type="submission" date="2014-11" db="EMBL/GenBank/DDBJ databases">
        <authorList>
            <person name="Geib S."/>
        </authorList>
    </citation>
    <scope>NUCLEOTIDE SEQUENCE</scope>
</reference>